<dbReference type="SUPFAM" id="SSF141318">
    <property type="entry name" value="TM0957-like"/>
    <property type="match status" value="1"/>
</dbReference>
<dbReference type="RefSeq" id="WP_149286285.1">
    <property type="nucleotide sequence ID" value="NZ_CP038437.2"/>
</dbReference>
<dbReference type="PIRSF" id="PIRSF033535">
    <property type="entry name" value="UCP033535_plp"/>
    <property type="match status" value="1"/>
</dbReference>
<dbReference type="KEGG" id="hbh:E4T21_17640"/>
<dbReference type="EMBL" id="CP038437">
    <property type="protein sequence ID" value="QEM83163.1"/>
    <property type="molecule type" value="Genomic_DNA"/>
</dbReference>
<dbReference type="InterPro" id="IPR014582">
    <property type="entry name" value="UCP033535_lipo"/>
</dbReference>
<accession>A0A5C1NKQ0</accession>
<keyword evidence="2" id="KW-1185">Reference proteome</keyword>
<proteinExistence type="predicted"/>
<evidence type="ECO:0000313" key="1">
    <source>
        <dbReference type="EMBL" id="QEM83163.1"/>
    </source>
</evidence>
<gene>
    <name evidence="1" type="ORF">E4T21_17640</name>
</gene>
<dbReference type="AlphaFoldDB" id="A0A5C1NKQ0"/>
<dbReference type="Proteomes" id="UP000324285">
    <property type="component" value="Chromosome"/>
</dbReference>
<dbReference type="Pfam" id="PF10054">
    <property type="entry name" value="DUF2291"/>
    <property type="match status" value="1"/>
</dbReference>
<reference evidence="1" key="1">
    <citation type="submission" date="2021-02" db="EMBL/GenBank/DDBJ databases">
        <title>Strain Y2R2, a novel species of the genus Halomonas.</title>
        <authorList>
            <person name="Huang H."/>
        </authorList>
    </citation>
    <scope>NUCLEOTIDE SEQUENCE</scope>
    <source>
        <strain evidence="1">Y2R2</strain>
    </source>
</reference>
<evidence type="ECO:0000313" key="2">
    <source>
        <dbReference type="Proteomes" id="UP000324285"/>
    </source>
</evidence>
<dbReference type="Gene3D" id="2.40.50.420">
    <property type="entry name" value="Envelope glycoprotein gp160, DUF2291, alpha/beta domain"/>
    <property type="match status" value="1"/>
</dbReference>
<dbReference type="OrthoDB" id="6631333at2"/>
<sequence length="216" mass="22790">MSTYASLSPLPTKKRRRVVGIAIVAVLLGAMALDTKIVKIGSEADSRQAGFSAESFGAEQFPLIRDDVSSRAVDAVTLANAISTDQQAASEQYGVATDIGPVMPVSFNGVVGEGKSGIYNIEVEGLPDSLGIRLQTGPAINGTDLRDATGTIKFGQFTNQIEYQNAGSAINNEMKKQLLADIDTSSLSGKSISVIGVFKLINPDNWLVTPVSLELQ</sequence>
<dbReference type="InterPro" id="IPR036215">
    <property type="entry name" value="TM0957-like_sf"/>
</dbReference>
<protein>
    <submittedName>
        <fullName evidence="1">DUF2291 domain-containing protein</fullName>
    </submittedName>
</protein>
<name>A0A5C1NKQ0_9GAMM</name>
<dbReference type="Gene3D" id="1.10.10.1260">
    <property type="entry name" value="Envelope glycoprotein gp160, DUF2291, helical domain"/>
    <property type="match status" value="1"/>
</dbReference>
<organism evidence="1 2">
    <name type="scientific">Halomonas binhaiensis</name>
    <dbReference type="NCBI Taxonomy" id="2562282"/>
    <lineage>
        <taxon>Bacteria</taxon>
        <taxon>Pseudomonadati</taxon>
        <taxon>Pseudomonadota</taxon>
        <taxon>Gammaproteobacteria</taxon>
        <taxon>Oceanospirillales</taxon>
        <taxon>Halomonadaceae</taxon>
        <taxon>Halomonas</taxon>
    </lineage>
</organism>